<dbReference type="RefSeq" id="WP_263388487.1">
    <property type="nucleotide sequence ID" value="NZ_JAOVQN010000011.1"/>
</dbReference>
<dbReference type="Proteomes" id="UP001321014">
    <property type="component" value="Unassembled WGS sequence"/>
</dbReference>
<sequence length="137" mass="15352">IGRDELAEGTADADSHCGGARHGALLVWLCIQDNQNRTQNKGPHTVQRLRLLTLPVLDILHDQPVRQREQRDQHGIGMLQERNQEGQKRIRNRGTVYGILRALQNCPNPLHSLCFGALLCCCELGEKDFPPFAAKPL</sequence>
<name>A0ABT2WRC3_9RHOB</name>
<accession>A0ABT2WRC3</accession>
<evidence type="ECO:0000313" key="2">
    <source>
        <dbReference type="Proteomes" id="UP001321014"/>
    </source>
</evidence>
<proteinExistence type="predicted"/>
<keyword evidence="2" id="KW-1185">Reference proteome</keyword>
<organism evidence="1 2">
    <name type="scientific">Ruegeria marisflavi</name>
    <dbReference type="NCBI Taxonomy" id="2984152"/>
    <lineage>
        <taxon>Bacteria</taxon>
        <taxon>Pseudomonadati</taxon>
        <taxon>Pseudomonadota</taxon>
        <taxon>Alphaproteobacteria</taxon>
        <taxon>Rhodobacterales</taxon>
        <taxon>Roseobacteraceae</taxon>
        <taxon>Ruegeria</taxon>
    </lineage>
</organism>
<gene>
    <name evidence="1" type="ORF">OEZ49_11740</name>
</gene>
<comment type="caution">
    <text evidence="1">The sequence shown here is derived from an EMBL/GenBank/DDBJ whole genome shotgun (WGS) entry which is preliminary data.</text>
</comment>
<evidence type="ECO:0000313" key="1">
    <source>
        <dbReference type="EMBL" id="MCU9838442.1"/>
    </source>
</evidence>
<protein>
    <submittedName>
        <fullName evidence="1">Uncharacterized protein</fullName>
    </submittedName>
</protein>
<feature type="non-terminal residue" evidence="1">
    <location>
        <position position="1"/>
    </location>
</feature>
<reference evidence="1 2" key="1">
    <citation type="submission" date="2022-10" db="EMBL/GenBank/DDBJ databases">
        <title>Ruegeria sp. nov., isolated from ocean surface water.</title>
        <authorList>
            <person name="He W."/>
            <person name="Wang L."/>
            <person name="Zhang D.-F."/>
        </authorList>
    </citation>
    <scope>NUCLEOTIDE SEQUENCE [LARGE SCALE GENOMIC DNA]</scope>
    <source>
        <strain evidence="1 2">WL0004</strain>
    </source>
</reference>
<dbReference type="EMBL" id="JAOVQN010000011">
    <property type="protein sequence ID" value="MCU9838442.1"/>
    <property type="molecule type" value="Genomic_DNA"/>
</dbReference>